<dbReference type="EMBL" id="JAAKZG010000008">
    <property type="protein sequence ID" value="NGN43121.1"/>
    <property type="molecule type" value="Genomic_DNA"/>
</dbReference>
<dbReference type="PANTHER" id="PTHR38444:SF1">
    <property type="entry name" value="ENTEROBACTIN BIOSYNTHESIS PROTEIN YBDZ"/>
    <property type="match status" value="1"/>
</dbReference>
<dbReference type="SMART" id="SM00923">
    <property type="entry name" value="MbtH"/>
    <property type="match status" value="1"/>
</dbReference>
<dbReference type="GO" id="GO:0019290">
    <property type="term" value="P:siderophore biosynthetic process"/>
    <property type="evidence" value="ECO:0007669"/>
    <property type="project" value="TreeGrafter"/>
</dbReference>
<dbReference type="SUPFAM" id="SSF160582">
    <property type="entry name" value="MbtH-like"/>
    <property type="match status" value="1"/>
</dbReference>
<dbReference type="GO" id="GO:0005829">
    <property type="term" value="C:cytosol"/>
    <property type="evidence" value="ECO:0007669"/>
    <property type="project" value="TreeGrafter"/>
</dbReference>
<dbReference type="InterPro" id="IPR005153">
    <property type="entry name" value="MbtH-like_dom"/>
</dbReference>
<comment type="caution">
    <text evidence="2">The sequence shown here is derived from an EMBL/GenBank/DDBJ whole genome shotgun (WGS) entry which is preliminary data.</text>
</comment>
<organism evidence="2 3">
    <name type="scientific">Mesorhizobium zhangyense</name>
    <dbReference type="NCBI Taxonomy" id="1776730"/>
    <lineage>
        <taxon>Bacteria</taxon>
        <taxon>Pseudomonadati</taxon>
        <taxon>Pseudomonadota</taxon>
        <taxon>Alphaproteobacteria</taxon>
        <taxon>Hyphomicrobiales</taxon>
        <taxon>Phyllobacteriaceae</taxon>
        <taxon>Mesorhizobium</taxon>
    </lineage>
</organism>
<gene>
    <name evidence="2" type="ORF">G6N74_18785</name>
</gene>
<dbReference type="PANTHER" id="PTHR38444">
    <property type="entry name" value="ENTEROBACTIN BIOSYNTHESIS PROTEIN YBDZ"/>
    <property type="match status" value="1"/>
</dbReference>
<dbReference type="Pfam" id="PF03621">
    <property type="entry name" value="MbtH"/>
    <property type="match status" value="1"/>
</dbReference>
<name>A0A7C9R8Z0_9HYPH</name>
<dbReference type="AlphaFoldDB" id="A0A7C9R8Z0"/>
<dbReference type="RefSeq" id="WP_165119488.1">
    <property type="nucleotide sequence ID" value="NZ_JAAKZG010000008.1"/>
</dbReference>
<reference evidence="2 3" key="1">
    <citation type="submission" date="2020-02" db="EMBL/GenBank/DDBJ databases">
        <title>Genome sequence of the type strain CGMCC 1.15528 of Mesorhizobium zhangyense.</title>
        <authorList>
            <person name="Gao J."/>
            <person name="Sun J."/>
        </authorList>
    </citation>
    <scope>NUCLEOTIDE SEQUENCE [LARGE SCALE GENOMIC DNA]</scope>
    <source>
        <strain evidence="2 3">CGMCC 1.15528</strain>
    </source>
</reference>
<dbReference type="InterPro" id="IPR037407">
    <property type="entry name" value="MLP_fam"/>
</dbReference>
<dbReference type="Proteomes" id="UP000481252">
    <property type="component" value="Unassembled WGS sequence"/>
</dbReference>
<keyword evidence="3" id="KW-1185">Reference proteome</keyword>
<evidence type="ECO:0000259" key="1">
    <source>
        <dbReference type="SMART" id="SM00923"/>
    </source>
</evidence>
<dbReference type="Gene3D" id="3.90.820.10">
    <property type="entry name" value="Structural Genomics, Unknown Function 30-nov-00 1gh9 Mol_id"/>
    <property type="match status" value="1"/>
</dbReference>
<evidence type="ECO:0000313" key="2">
    <source>
        <dbReference type="EMBL" id="NGN43121.1"/>
    </source>
</evidence>
<dbReference type="InterPro" id="IPR038020">
    <property type="entry name" value="MbtH-like_sf"/>
</dbReference>
<proteinExistence type="predicted"/>
<feature type="domain" description="MbtH-like" evidence="1">
    <location>
        <begin position="8"/>
        <end position="58"/>
    </location>
</feature>
<accession>A0A7C9R8Z0</accession>
<evidence type="ECO:0000313" key="3">
    <source>
        <dbReference type="Proteomes" id="UP000481252"/>
    </source>
</evidence>
<sequence>MTDDLNVNPFDDERHRFLALLNGAGQYSLWPAFAGVPAGWSVVFGPQDREACLAHIASVWTDLSPVAA</sequence>
<protein>
    <submittedName>
        <fullName evidence="2">MbtH family protein</fullName>
    </submittedName>
</protein>